<dbReference type="Proteomes" id="UP000015102">
    <property type="component" value="Unassembled WGS sequence"/>
</dbReference>
<dbReference type="EMBL" id="CAQQ02079557">
    <property type="status" value="NOT_ANNOTATED_CDS"/>
    <property type="molecule type" value="Genomic_DNA"/>
</dbReference>
<feature type="domain" description="Inosine/uridine-preferring nucleoside hydrolase" evidence="2">
    <location>
        <begin position="69"/>
        <end position="128"/>
    </location>
</feature>
<comment type="similarity">
    <text evidence="1">Belongs to the IUNH family.</text>
</comment>
<dbReference type="EMBL" id="CAQQ02079559">
    <property type="status" value="NOT_ANNOTATED_CDS"/>
    <property type="molecule type" value="Genomic_DNA"/>
</dbReference>
<name>T1GJG8_MEGSC</name>
<dbReference type="GO" id="GO:0016799">
    <property type="term" value="F:hydrolase activity, hydrolyzing N-glycosyl compounds"/>
    <property type="evidence" value="ECO:0007669"/>
    <property type="project" value="InterPro"/>
</dbReference>
<dbReference type="Pfam" id="PF01156">
    <property type="entry name" value="IU_nuc_hydro"/>
    <property type="match status" value="2"/>
</dbReference>
<feature type="domain" description="Inosine/uridine-preferring nucleoside hydrolase" evidence="2">
    <location>
        <begin position="9"/>
        <end position="56"/>
    </location>
</feature>
<sequence length="129" mass="14522">MTNNAENYVVVDVDCGVDDAWSLLMLIRAEMKFKKFKILAITCVSGNTDVDNYLKIICSKMTNNAENYVVVDVDCGVDDAWSLLMLIRAEMEFKKFKILAITCVSGNTDVDNVARNTLRLLESLNRTDI</sequence>
<dbReference type="STRING" id="36166.T1GJG8"/>
<dbReference type="PANTHER" id="PTHR46190">
    <property type="entry name" value="SI:CH211-201H21.5-RELATED"/>
    <property type="match status" value="1"/>
</dbReference>
<proteinExistence type="inferred from homology"/>
<dbReference type="EMBL" id="CAQQ02079558">
    <property type="status" value="NOT_ANNOTATED_CDS"/>
    <property type="molecule type" value="Genomic_DNA"/>
</dbReference>
<dbReference type="InterPro" id="IPR036452">
    <property type="entry name" value="Ribo_hydro-like"/>
</dbReference>
<dbReference type="Gene3D" id="3.90.245.10">
    <property type="entry name" value="Ribonucleoside hydrolase-like"/>
    <property type="match status" value="2"/>
</dbReference>
<dbReference type="InterPro" id="IPR052775">
    <property type="entry name" value="IUN_hydrolase"/>
</dbReference>
<reference evidence="3" key="2">
    <citation type="submission" date="2015-06" db="UniProtKB">
        <authorList>
            <consortium name="EnsemblMetazoa"/>
        </authorList>
    </citation>
    <scope>IDENTIFICATION</scope>
</reference>
<dbReference type="SUPFAM" id="SSF53590">
    <property type="entry name" value="Nucleoside hydrolase"/>
    <property type="match status" value="2"/>
</dbReference>
<dbReference type="EnsemblMetazoa" id="MESCA003614-RA">
    <property type="protein sequence ID" value="MESCA003614-PA"/>
    <property type="gene ID" value="MESCA003614"/>
</dbReference>
<organism evidence="3 4">
    <name type="scientific">Megaselia scalaris</name>
    <name type="common">Humpbacked fly</name>
    <name type="synonym">Phora scalaris</name>
    <dbReference type="NCBI Taxonomy" id="36166"/>
    <lineage>
        <taxon>Eukaryota</taxon>
        <taxon>Metazoa</taxon>
        <taxon>Ecdysozoa</taxon>
        <taxon>Arthropoda</taxon>
        <taxon>Hexapoda</taxon>
        <taxon>Insecta</taxon>
        <taxon>Pterygota</taxon>
        <taxon>Neoptera</taxon>
        <taxon>Endopterygota</taxon>
        <taxon>Diptera</taxon>
        <taxon>Brachycera</taxon>
        <taxon>Muscomorpha</taxon>
        <taxon>Platypezoidea</taxon>
        <taxon>Phoridae</taxon>
        <taxon>Megaseliini</taxon>
        <taxon>Megaselia</taxon>
    </lineage>
</organism>
<dbReference type="InterPro" id="IPR001910">
    <property type="entry name" value="Inosine/uridine_hydrolase_dom"/>
</dbReference>
<evidence type="ECO:0000256" key="1">
    <source>
        <dbReference type="ARBA" id="ARBA00009176"/>
    </source>
</evidence>
<evidence type="ECO:0000313" key="3">
    <source>
        <dbReference type="EnsemblMetazoa" id="MESCA003614-PA"/>
    </source>
</evidence>
<dbReference type="AlphaFoldDB" id="T1GJG8"/>
<dbReference type="PANTHER" id="PTHR46190:SF1">
    <property type="entry name" value="SI:CH211-201H21.5"/>
    <property type="match status" value="1"/>
</dbReference>
<protein>
    <recommendedName>
        <fullName evidence="2">Inosine/uridine-preferring nucleoside hydrolase domain-containing protein</fullName>
    </recommendedName>
</protein>
<evidence type="ECO:0000259" key="2">
    <source>
        <dbReference type="Pfam" id="PF01156"/>
    </source>
</evidence>
<accession>T1GJG8</accession>
<reference evidence="4" key="1">
    <citation type="submission" date="2013-02" db="EMBL/GenBank/DDBJ databases">
        <authorList>
            <person name="Hughes D."/>
        </authorList>
    </citation>
    <scope>NUCLEOTIDE SEQUENCE</scope>
    <source>
        <strain>Durham</strain>
        <strain evidence="4">NC isolate 2 -- Noor lab</strain>
    </source>
</reference>
<dbReference type="HOGENOM" id="CLU_1951233_0_0_1"/>
<keyword evidence="4" id="KW-1185">Reference proteome</keyword>
<evidence type="ECO:0000313" key="4">
    <source>
        <dbReference type="Proteomes" id="UP000015102"/>
    </source>
</evidence>